<feature type="compositionally biased region" description="Basic and acidic residues" evidence="1">
    <location>
        <begin position="51"/>
        <end position="68"/>
    </location>
</feature>
<evidence type="ECO:0000313" key="3">
    <source>
        <dbReference type="Proteomes" id="UP000835052"/>
    </source>
</evidence>
<gene>
    <name evidence="2" type="ORF">CAUJ_LOCUS5379</name>
</gene>
<protein>
    <submittedName>
        <fullName evidence="2">Uncharacterized protein</fullName>
    </submittedName>
</protein>
<dbReference type="Proteomes" id="UP000835052">
    <property type="component" value="Unassembled WGS sequence"/>
</dbReference>
<accession>A0A8S1H8F0</accession>
<feature type="compositionally biased region" description="Basic and acidic residues" evidence="1">
    <location>
        <begin position="1"/>
        <end position="10"/>
    </location>
</feature>
<reference evidence="2" key="1">
    <citation type="submission" date="2020-10" db="EMBL/GenBank/DDBJ databases">
        <authorList>
            <person name="Kikuchi T."/>
        </authorList>
    </citation>
    <scope>NUCLEOTIDE SEQUENCE</scope>
    <source>
        <strain evidence="2">NKZ352</strain>
    </source>
</reference>
<dbReference type="EMBL" id="CAJGYM010000011">
    <property type="protein sequence ID" value="CAD6189460.1"/>
    <property type="molecule type" value="Genomic_DNA"/>
</dbReference>
<keyword evidence="3" id="KW-1185">Reference proteome</keyword>
<feature type="region of interest" description="Disordered" evidence="1">
    <location>
        <begin position="49"/>
        <end position="68"/>
    </location>
</feature>
<dbReference type="AlphaFoldDB" id="A0A8S1H8F0"/>
<name>A0A8S1H8F0_9PELO</name>
<proteinExistence type="predicted"/>
<feature type="compositionally biased region" description="Low complexity" evidence="1">
    <location>
        <begin position="23"/>
        <end position="37"/>
    </location>
</feature>
<evidence type="ECO:0000256" key="1">
    <source>
        <dbReference type="SAM" id="MobiDB-lite"/>
    </source>
</evidence>
<comment type="caution">
    <text evidence="2">The sequence shown here is derived from an EMBL/GenBank/DDBJ whole genome shotgun (WGS) entry which is preliminary data.</text>
</comment>
<evidence type="ECO:0000313" key="2">
    <source>
        <dbReference type="EMBL" id="CAD6189460.1"/>
    </source>
</evidence>
<sequence>MGYETRRKSGTDVTDFPAAQLLPDSPADPGSSPAPVAVRSRLARALSFLSDRPKPIQNESDRRSPLGQDDSRSFEVLQFCCSLTPASLFTSLKKTVINEPEPNYRVPRAEMCPSTSVVRANFSDQDIFEKHERCRRRVWNRLHRLLRSPTTSRRLAPGLGSNPASNANSLMSYVLRHFNPFWRSKKCCDEYVNRSTESPVPGDQPVFRPSTHVIQRIKVNGSQAEDNEAAIVPVRSDRHSAHVSPGLNLT</sequence>
<organism evidence="2 3">
    <name type="scientific">Caenorhabditis auriculariae</name>
    <dbReference type="NCBI Taxonomy" id="2777116"/>
    <lineage>
        <taxon>Eukaryota</taxon>
        <taxon>Metazoa</taxon>
        <taxon>Ecdysozoa</taxon>
        <taxon>Nematoda</taxon>
        <taxon>Chromadorea</taxon>
        <taxon>Rhabditida</taxon>
        <taxon>Rhabditina</taxon>
        <taxon>Rhabditomorpha</taxon>
        <taxon>Rhabditoidea</taxon>
        <taxon>Rhabditidae</taxon>
        <taxon>Peloderinae</taxon>
        <taxon>Caenorhabditis</taxon>
    </lineage>
</organism>
<feature type="region of interest" description="Disordered" evidence="1">
    <location>
        <begin position="1"/>
        <end position="37"/>
    </location>
</feature>